<dbReference type="InterPro" id="IPR001667">
    <property type="entry name" value="DDH_dom"/>
</dbReference>
<dbReference type="Pfam" id="PF01368">
    <property type="entry name" value="DHH"/>
    <property type="match status" value="1"/>
</dbReference>
<evidence type="ECO:0000256" key="5">
    <source>
        <dbReference type="ARBA" id="ARBA00022839"/>
    </source>
</evidence>
<evidence type="ECO:0000259" key="7">
    <source>
        <dbReference type="Pfam" id="PF02272"/>
    </source>
</evidence>
<feature type="domain" description="DDH" evidence="6">
    <location>
        <begin position="79"/>
        <end position="221"/>
    </location>
</feature>
<evidence type="ECO:0000259" key="8">
    <source>
        <dbReference type="Pfam" id="PF10141"/>
    </source>
</evidence>
<dbReference type="Pfam" id="PF02272">
    <property type="entry name" value="DHHA1"/>
    <property type="match status" value="1"/>
</dbReference>
<evidence type="ECO:0000256" key="4">
    <source>
        <dbReference type="ARBA" id="ARBA00022801"/>
    </source>
</evidence>
<evidence type="ECO:0000256" key="1">
    <source>
        <dbReference type="ARBA" id="ARBA00005915"/>
    </source>
</evidence>
<reference evidence="11" key="1">
    <citation type="submission" date="2016-10" db="EMBL/GenBank/DDBJ databases">
        <authorList>
            <person name="Varghese N."/>
            <person name="Submissions S."/>
        </authorList>
    </citation>
    <scope>NUCLEOTIDE SEQUENCE [LARGE SCALE GENOMIC DNA]</scope>
    <source>
        <strain evidence="11">CGMCC 1.8895</strain>
    </source>
</reference>
<dbReference type="NCBIfam" id="TIGR00644">
    <property type="entry name" value="recJ"/>
    <property type="match status" value="1"/>
</dbReference>
<dbReference type="Pfam" id="PF17768">
    <property type="entry name" value="RecJ_OB"/>
    <property type="match status" value="1"/>
</dbReference>
<evidence type="ECO:0000313" key="10">
    <source>
        <dbReference type="EMBL" id="SDK27136.1"/>
    </source>
</evidence>
<proteinExistence type="inferred from homology"/>
<dbReference type="AlphaFoldDB" id="A0A1G9AID8"/>
<dbReference type="InterPro" id="IPR003156">
    <property type="entry name" value="DHHA1_dom"/>
</dbReference>
<sequence>MFKSKYEWKVRKTDNAMPQELIDKYRLNNLEQRILENRGYVTDEDLVQLYDTETYDAHAVYQMDRAVKRIVDALSNDERILIYGDFDADGITSTAILYTALNKAGGHVDYLIPNRIDHGYGPNVELFEDQVVGQFNLVITVDNGVAAVEEIAFLRDRDIDVIIVDHHEFSETLPDAIIVHAAHEAGDYPFKYLAGVGITYKLICALGLEDDGMLGLVAIGTVADLVSIIDENKRLVIDGLKQINSNPSTGIQTLLSVSGHSGLVDEETIGFGIAPRLNSSGRIADASIAVELLLTTDRSEAFELASELEQLNSERKMLVQETFEDADMQYKESEDVIIVYSDEYHPGVIGIVASRLNETYGKPAVILTLDGDTYRGSARSIDGLDFLKIIKDNDTFVKKAGGHSQAFGVEIPKEHIADFCHSIEQYFKDQELSLKPVKYIDLMVEKDEYKIAEFERFENLKPFGQAFNRPIFMISQGRIKSLKQVGKDRNHIKITFENISIDTIGFNFGHLFHEVSPGDTISLVGTVNINEFNSKKSLQMIIQDAEISNVQILDMRSKVNQNFKMISVDDYFVIRNDAEKRGRNYYHYGEKLPFAIDTLVLRDLPESLALLGESLNNIHVSKIIMIFNNKEELYFTGAPGFDLIDGFYQMIRERDSGTINLIEDAVRWADHFNISMKSLKMITDILEELEKIEVKNGIIIKKDTDDEIVPGDIENSKVKSAIEQKIQSESKLKMSSNQELKNYIKRLIVDDGGNNES</sequence>
<dbReference type="InterPro" id="IPR018779">
    <property type="entry name" value="RecJ_C"/>
</dbReference>
<keyword evidence="5 10" id="KW-0269">Exonuclease</keyword>
<dbReference type="InterPro" id="IPR038763">
    <property type="entry name" value="DHH_sf"/>
</dbReference>
<dbReference type="GO" id="GO:0006281">
    <property type="term" value="P:DNA repair"/>
    <property type="evidence" value="ECO:0007669"/>
    <property type="project" value="InterPro"/>
</dbReference>
<name>A0A1G9AID8_9BACL</name>
<evidence type="ECO:0000313" key="11">
    <source>
        <dbReference type="Proteomes" id="UP000199008"/>
    </source>
</evidence>
<dbReference type="PANTHER" id="PTHR30255:SF2">
    <property type="entry name" value="SINGLE-STRANDED-DNA-SPECIFIC EXONUCLEASE RECJ"/>
    <property type="match status" value="1"/>
</dbReference>
<gene>
    <name evidence="10" type="ORF">SAMN05216216_101283</name>
</gene>
<dbReference type="PANTHER" id="PTHR30255">
    <property type="entry name" value="SINGLE-STRANDED-DNA-SPECIFIC EXONUCLEASE RECJ"/>
    <property type="match status" value="1"/>
</dbReference>
<feature type="domain" description="Single-stranded-DNA-specific exonuclease RecJ C-terminal" evidence="8">
    <location>
        <begin position="551"/>
        <end position="744"/>
    </location>
</feature>
<dbReference type="Gene3D" id="3.90.1640.30">
    <property type="match status" value="1"/>
</dbReference>
<evidence type="ECO:0000259" key="9">
    <source>
        <dbReference type="Pfam" id="PF17768"/>
    </source>
</evidence>
<feature type="domain" description="RecJ OB" evidence="9">
    <location>
        <begin position="440"/>
        <end position="544"/>
    </location>
</feature>
<keyword evidence="3" id="KW-0540">Nuclease</keyword>
<dbReference type="SUPFAM" id="SSF64182">
    <property type="entry name" value="DHH phosphoesterases"/>
    <property type="match status" value="1"/>
</dbReference>
<dbReference type="Gene3D" id="3.10.310.30">
    <property type="match status" value="1"/>
</dbReference>
<dbReference type="GO" id="GO:0003676">
    <property type="term" value="F:nucleic acid binding"/>
    <property type="evidence" value="ECO:0007669"/>
    <property type="project" value="InterPro"/>
</dbReference>
<dbReference type="STRING" id="576118.SAMN05216216_101283"/>
<dbReference type="InterPro" id="IPR051673">
    <property type="entry name" value="SSDNA_exonuclease_RecJ"/>
</dbReference>
<organism evidence="10 11">
    <name type="scientific">Lacicoccus qingdaonensis</name>
    <dbReference type="NCBI Taxonomy" id="576118"/>
    <lineage>
        <taxon>Bacteria</taxon>
        <taxon>Bacillati</taxon>
        <taxon>Bacillota</taxon>
        <taxon>Bacilli</taxon>
        <taxon>Bacillales</taxon>
        <taxon>Salinicoccaceae</taxon>
        <taxon>Lacicoccus</taxon>
    </lineage>
</organism>
<dbReference type="Proteomes" id="UP000199008">
    <property type="component" value="Unassembled WGS sequence"/>
</dbReference>
<evidence type="ECO:0000256" key="2">
    <source>
        <dbReference type="ARBA" id="ARBA00019841"/>
    </source>
</evidence>
<feature type="domain" description="DHHA1" evidence="7">
    <location>
        <begin position="336"/>
        <end position="428"/>
    </location>
</feature>
<dbReference type="GO" id="GO:0008409">
    <property type="term" value="F:5'-3' exonuclease activity"/>
    <property type="evidence" value="ECO:0007669"/>
    <property type="project" value="InterPro"/>
</dbReference>
<dbReference type="OrthoDB" id="9809852at2"/>
<evidence type="ECO:0000259" key="6">
    <source>
        <dbReference type="Pfam" id="PF01368"/>
    </source>
</evidence>
<dbReference type="GO" id="GO:0006310">
    <property type="term" value="P:DNA recombination"/>
    <property type="evidence" value="ECO:0007669"/>
    <property type="project" value="InterPro"/>
</dbReference>
<dbReference type="InterPro" id="IPR041122">
    <property type="entry name" value="RecJ_OB"/>
</dbReference>
<evidence type="ECO:0000256" key="3">
    <source>
        <dbReference type="ARBA" id="ARBA00022722"/>
    </source>
</evidence>
<dbReference type="RefSeq" id="WP_092983907.1">
    <property type="nucleotide sequence ID" value="NZ_FNFY01000001.1"/>
</dbReference>
<comment type="similarity">
    <text evidence="1">Belongs to the RecJ family.</text>
</comment>
<protein>
    <recommendedName>
        <fullName evidence="2">Single-stranded-DNA-specific exonuclease RecJ</fullName>
    </recommendedName>
</protein>
<dbReference type="Pfam" id="PF10141">
    <property type="entry name" value="ssDNA-exonuc_C"/>
    <property type="match status" value="1"/>
</dbReference>
<keyword evidence="4" id="KW-0378">Hydrolase</keyword>
<dbReference type="InterPro" id="IPR004610">
    <property type="entry name" value="RecJ"/>
</dbReference>
<keyword evidence="11" id="KW-1185">Reference proteome</keyword>
<accession>A0A1G9AID8</accession>
<dbReference type="EMBL" id="FNFY01000001">
    <property type="protein sequence ID" value="SDK27136.1"/>
    <property type="molecule type" value="Genomic_DNA"/>
</dbReference>